<evidence type="ECO:0000313" key="3">
    <source>
        <dbReference type="Proteomes" id="UP001519345"/>
    </source>
</evidence>
<protein>
    <submittedName>
        <fullName evidence="2">Uncharacterized protein</fullName>
    </submittedName>
</protein>
<organism evidence="2 3">
    <name type="scientific">Virgibacillus natechei</name>
    <dbReference type="NCBI Taxonomy" id="1216297"/>
    <lineage>
        <taxon>Bacteria</taxon>
        <taxon>Bacillati</taxon>
        <taxon>Bacillota</taxon>
        <taxon>Bacilli</taxon>
        <taxon>Bacillales</taxon>
        <taxon>Bacillaceae</taxon>
        <taxon>Virgibacillus</taxon>
    </lineage>
</organism>
<feature type="transmembrane region" description="Helical" evidence="1">
    <location>
        <begin position="12"/>
        <end position="31"/>
    </location>
</feature>
<dbReference type="EMBL" id="JAGGKX010000026">
    <property type="protein sequence ID" value="MBP1971441.1"/>
    <property type="molecule type" value="Genomic_DNA"/>
</dbReference>
<dbReference type="RefSeq" id="WP_209464490.1">
    <property type="nucleotide sequence ID" value="NZ_CP110224.1"/>
</dbReference>
<gene>
    <name evidence="2" type="ORF">J2Z83_003580</name>
</gene>
<keyword evidence="3" id="KW-1185">Reference proteome</keyword>
<comment type="caution">
    <text evidence="2">The sequence shown here is derived from an EMBL/GenBank/DDBJ whole genome shotgun (WGS) entry which is preliminary data.</text>
</comment>
<keyword evidence="1" id="KW-1133">Transmembrane helix</keyword>
<evidence type="ECO:0000313" key="2">
    <source>
        <dbReference type="EMBL" id="MBP1971441.1"/>
    </source>
</evidence>
<keyword evidence="1" id="KW-0472">Membrane</keyword>
<name>A0ABS4ILZ6_9BACI</name>
<accession>A0ABS4ILZ6</accession>
<evidence type="ECO:0000256" key="1">
    <source>
        <dbReference type="SAM" id="Phobius"/>
    </source>
</evidence>
<sequence>MFKSEKKLRKIYLALMIFIYGIFTPITVYEWLFTDGGFPLTAVIVGVALPFMRKNHLNQVREKEGKEPV</sequence>
<dbReference type="Proteomes" id="UP001519345">
    <property type="component" value="Unassembled WGS sequence"/>
</dbReference>
<proteinExistence type="predicted"/>
<reference evidence="2 3" key="1">
    <citation type="submission" date="2021-03" db="EMBL/GenBank/DDBJ databases">
        <title>Genomic Encyclopedia of Type Strains, Phase IV (KMG-IV): sequencing the most valuable type-strain genomes for metagenomic binning, comparative biology and taxonomic classification.</title>
        <authorList>
            <person name="Goeker M."/>
        </authorList>
    </citation>
    <scope>NUCLEOTIDE SEQUENCE [LARGE SCALE GENOMIC DNA]</scope>
    <source>
        <strain evidence="2 3">DSM 25609</strain>
    </source>
</reference>
<keyword evidence="1" id="KW-0812">Transmembrane</keyword>